<dbReference type="EMBL" id="KI689898">
    <property type="protein sequence ID" value="ETK71115.1"/>
    <property type="molecule type" value="Genomic_DNA"/>
</dbReference>
<dbReference type="VEuPathDB" id="FungiDB:PPTG_19176"/>
<dbReference type="Proteomes" id="UP000053236">
    <property type="component" value="Unassembled WGS sequence"/>
</dbReference>
<dbReference type="InterPro" id="IPR029063">
    <property type="entry name" value="SAM-dependent_MTases_sf"/>
</dbReference>
<evidence type="ECO:0000313" key="1">
    <source>
        <dbReference type="EMBL" id="ETK71115.1"/>
    </source>
</evidence>
<reference evidence="1" key="1">
    <citation type="submission" date="2013-11" db="EMBL/GenBank/DDBJ databases">
        <title>The Genome Sequence of Phytophthora parasitica CJ02B3.</title>
        <authorList>
            <consortium name="The Broad Institute Genomics Platform"/>
            <person name="Russ C."/>
            <person name="Tyler B."/>
            <person name="Panabieres F."/>
            <person name="Shan W."/>
            <person name="Tripathy S."/>
            <person name="Grunwald N."/>
            <person name="Machado M."/>
            <person name="Johnson C.S."/>
            <person name="Arredondo F."/>
            <person name="Hong C."/>
            <person name="Coffey M."/>
            <person name="Young S.K."/>
            <person name="Zeng Q."/>
            <person name="Gargeya S."/>
            <person name="Fitzgerald M."/>
            <person name="Abouelleil A."/>
            <person name="Alvarado L."/>
            <person name="Chapman S.B."/>
            <person name="Gainer-Dewar J."/>
            <person name="Goldberg J."/>
            <person name="Griggs A."/>
            <person name="Gujja S."/>
            <person name="Hansen M."/>
            <person name="Howarth C."/>
            <person name="Imamovic A."/>
            <person name="Ireland A."/>
            <person name="Larimer J."/>
            <person name="McCowan C."/>
            <person name="Murphy C."/>
            <person name="Pearson M."/>
            <person name="Poon T.W."/>
            <person name="Priest M."/>
            <person name="Roberts A."/>
            <person name="Saif S."/>
            <person name="Shea T."/>
            <person name="Sykes S."/>
            <person name="Wortman J."/>
            <person name="Nusbaum C."/>
            <person name="Birren B."/>
        </authorList>
    </citation>
    <scope>NUCLEOTIDE SEQUENCE [LARGE SCALE GENOMIC DNA]</scope>
    <source>
        <strain evidence="1">CJ02B3</strain>
    </source>
</reference>
<name>W2FM47_PHYNI</name>
<gene>
    <name evidence="1" type="ORF">L915_21582</name>
</gene>
<dbReference type="SUPFAM" id="SSF53335">
    <property type="entry name" value="S-adenosyl-L-methionine-dependent methyltransferases"/>
    <property type="match status" value="1"/>
</dbReference>
<evidence type="ECO:0008006" key="2">
    <source>
        <dbReference type="Google" id="ProtNLM"/>
    </source>
</evidence>
<dbReference type="Gene3D" id="3.40.50.150">
    <property type="entry name" value="Vaccinia Virus protein VP39"/>
    <property type="match status" value="1"/>
</dbReference>
<dbReference type="AlphaFoldDB" id="W2FM47"/>
<organism evidence="1">
    <name type="scientific">Phytophthora nicotianae</name>
    <name type="common">Potato buckeye rot agent</name>
    <name type="synonym">Phytophthora parasitica</name>
    <dbReference type="NCBI Taxonomy" id="4792"/>
    <lineage>
        <taxon>Eukaryota</taxon>
        <taxon>Sar</taxon>
        <taxon>Stramenopiles</taxon>
        <taxon>Oomycota</taxon>
        <taxon>Peronosporomycetes</taxon>
        <taxon>Peronosporales</taxon>
        <taxon>Peronosporaceae</taxon>
        <taxon>Phytophthora</taxon>
    </lineage>
</organism>
<protein>
    <recommendedName>
        <fullName evidence="2">Methyltransferase domain-containing protein</fullName>
    </recommendedName>
</protein>
<proteinExistence type="predicted"/>
<accession>W2FM47</accession>
<sequence>MANIIEIVKDHWNEYAERFTETANKRMTLQCSQHLHSHMKLDSAQNVLEVAAAGGLGSLDIVQYLLDGRSKLPHTKRTFTVTDLSPVMVDLATKNLSGAGTEAVEIKCKEANGTLTISTLS</sequence>